<dbReference type="Pfam" id="PF00005">
    <property type="entry name" value="ABC_tran"/>
    <property type="match status" value="1"/>
</dbReference>
<feature type="domain" description="ABC transporter" evidence="8">
    <location>
        <begin position="335"/>
        <end position="571"/>
    </location>
</feature>
<dbReference type="InterPro" id="IPR017871">
    <property type="entry name" value="ABC_transporter-like_CS"/>
</dbReference>
<dbReference type="InterPro" id="IPR036640">
    <property type="entry name" value="ABC1_TM_sf"/>
</dbReference>
<feature type="transmembrane region" description="Helical" evidence="7">
    <location>
        <begin position="132"/>
        <end position="154"/>
    </location>
</feature>
<feature type="transmembrane region" description="Helical" evidence="7">
    <location>
        <begin position="24"/>
        <end position="47"/>
    </location>
</feature>
<dbReference type="SUPFAM" id="SSF90123">
    <property type="entry name" value="ABC transporter transmembrane region"/>
    <property type="match status" value="1"/>
</dbReference>
<protein>
    <submittedName>
        <fullName evidence="10">Protease/lipase ABC transporter permease/ATP-binding protein</fullName>
    </submittedName>
</protein>
<feature type="transmembrane region" description="Helical" evidence="7">
    <location>
        <begin position="59"/>
        <end position="79"/>
    </location>
</feature>
<evidence type="ECO:0000259" key="8">
    <source>
        <dbReference type="PROSITE" id="PS50893"/>
    </source>
</evidence>
<dbReference type="Proteomes" id="UP001156694">
    <property type="component" value="Unassembled WGS sequence"/>
</dbReference>
<dbReference type="PROSITE" id="PS50929">
    <property type="entry name" value="ABC_TM1F"/>
    <property type="match status" value="1"/>
</dbReference>
<evidence type="ECO:0000256" key="3">
    <source>
        <dbReference type="ARBA" id="ARBA00022741"/>
    </source>
</evidence>
<dbReference type="PANTHER" id="PTHR43394:SF1">
    <property type="entry name" value="ATP-BINDING CASSETTE SUB-FAMILY B MEMBER 10, MITOCHONDRIAL"/>
    <property type="match status" value="1"/>
</dbReference>
<dbReference type="InterPro" id="IPR003439">
    <property type="entry name" value="ABC_transporter-like_ATP-bd"/>
</dbReference>
<organism evidence="10 11">
    <name type="scientific">Amylibacter marinus</name>
    <dbReference type="NCBI Taxonomy" id="1475483"/>
    <lineage>
        <taxon>Bacteria</taxon>
        <taxon>Pseudomonadati</taxon>
        <taxon>Pseudomonadota</taxon>
        <taxon>Alphaproteobacteria</taxon>
        <taxon>Rhodobacterales</taxon>
        <taxon>Paracoccaceae</taxon>
        <taxon>Amylibacter</taxon>
    </lineage>
</organism>
<dbReference type="GO" id="GO:0008233">
    <property type="term" value="F:peptidase activity"/>
    <property type="evidence" value="ECO:0007669"/>
    <property type="project" value="UniProtKB-KW"/>
</dbReference>
<dbReference type="SMART" id="SM00382">
    <property type="entry name" value="AAA"/>
    <property type="match status" value="1"/>
</dbReference>
<dbReference type="InterPro" id="IPR039421">
    <property type="entry name" value="Type_1_exporter"/>
</dbReference>
<evidence type="ECO:0000313" key="10">
    <source>
        <dbReference type="EMBL" id="GLQ35687.1"/>
    </source>
</evidence>
<keyword evidence="3" id="KW-0547">Nucleotide-binding</keyword>
<keyword evidence="11" id="KW-1185">Reference proteome</keyword>
<gene>
    <name evidence="10" type="ORF">GCM10007939_19700</name>
</gene>
<comment type="subcellular location">
    <subcellularLocation>
        <location evidence="1">Cell membrane</location>
        <topology evidence="1">Multi-pass membrane protein</topology>
    </subcellularLocation>
</comment>
<dbReference type="Gene3D" id="3.40.50.300">
    <property type="entry name" value="P-loop containing nucleotide triphosphate hydrolases"/>
    <property type="match status" value="1"/>
</dbReference>
<name>A0ABQ5VWW1_9RHOB</name>
<feature type="domain" description="ABC transmembrane type-1" evidence="9">
    <location>
        <begin position="27"/>
        <end position="304"/>
    </location>
</feature>
<keyword evidence="10" id="KW-0645">Protease</keyword>
<reference evidence="11" key="1">
    <citation type="journal article" date="2019" name="Int. J. Syst. Evol. Microbiol.">
        <title>The Global Catalogue of Microorganisms (GCM) 10K type strain sequencing project: providing services to taxonomists for standard genome sequencing and annotation.</title>
        <authorList>
            <consortium name="The Broad Institute Genomics Platform"/>
            <consortium name="The Broad Institute Genome Sequencing Center for Infectious Disease"/>
            <person name="Wu L."/>
            <person name="Ma J."/>
        </authorList>
    </citation>
    <scope>NUCLEOTIDE SEQUENCE [LARGE SCALE GENOMIC DNA]</scope>
    <source>
        <strain evidence="11">NBRC 110140</strain>
    </source>
</reference>
<evidence type="ECO:0000256" key="4">
    <source>
        <dbReference type="ARBA" id="ARBA00022840"/>
    </source>
</evidence>
<dbReference type="SUPFAM" id="SSF52540">
    <property type="entry name" value="P-loop containing nucleoside triphosphate hydrolases"/>
    <property type="match status" value="1"/>
</dbReference>
<dbReference type="GO" id="GO:0006508">
    <property type="term" value="P:proteolysis"/>
    <property type="evidence" value="ECO:0007669"/>
    <property type="project" value="UniProtKB-KW"/>
</dbReference>
<keyword evidence="4" id="KW-0067">ATP-binding</keyword>
<accession>A0ABQ5VWW1</accession>
<proteinExistence type="predicted"/>
<dbReference type="PROSITE" id="PS50893">
    <property type="entry name" value="ABC_TRANSPORTER_2"/>
    <property type="match status" value="1"/>
</dbReference>
<comment type="caution">
    <text evidence="10">The sequence shown here is derived from an EMBL/GenBank/DDBJ whole genome shotgun (WGS) entry which is preliminary data.</text>
</comment>
<evidence type="ECO:0000313" key="11">
    <source>
        <dbReference type="Proteomes" id="UP001156694"/>
    </source>
</evidence>
<evidence type="ECO:0000256" key="6">
    <source>
        <dbReference type="ARBA" id="ARBA00023136"/>
    </source>
</evidence>
<dbReference type="InterPro" id="IPR003593">
    <property type="entry name" value="AAA+_ATPase"/>
</dbReference>
<dbReference type="PANTHER" id="PTHR43394">
    <property type="entry name" value="ATP-DEPENDENT PERMEASE MDL1, MITOCHONDRIAL"/>
    <property type="match status" value="1"/>
</dbReference>
<feature type="transmembrane region" description="Helical" evidence="7">
    <location>
        <begin position="160"/>
        <end position="178"/>
    </location>
</feature>
<dbReference type="InterPro" id="IPR010128">
    <property type="entry name" value="ATPase_T1SS_PrtD-like"/>
</dbReference>
<dbReference type="EMBL" id="BSNN01000004">
    <property type="protein sequence ID" value="GLQ35687.1"/>
    <property type="molecule type" value="Genomic_DNA"/>
</dbReference>
<evidence type="ECO:0000256" key="1">
    <source>
        <dbReference type="ARBA" id="ARBA00004651"/>
    </source>
</evidence>
<evidence type="ECO:0000256" key="2">
    <source>
        <dbReference type="ARBA" id="ARBA00022692"/>
    </source>
</evidence>
<evidence type="ECO:0000256" key="5">
    <source>
        <dbReference type="ARBA" id="ARBA00022989"/>
    </source>
</evidence>
<evidence type="ECO:0000259" key="9">
    <source>
        <dbReference type="PROSITE" id="PS50929"/>
    </source>
</evidence>
<dbReference type="Gene3D" id="1.20.1560.10">
    <property type="entry name" value="ABC transporter type 1, transmembrane domain"/>
    <property type="match status" value="1"/>
</dbReference>
<keyword evidence="10" id="KW-0378">Hydrolase</keyword>
<dbReference type="RefSeq" id="WP_284378455.1">
    <property type="nucleotide sequence ID" value="NZ_BSNN01000004.1"/>
</dbReference>
<dbReference type="InterPro" id="IPR011527">
    <property type="entry name" value="ABC1_TM_dom"/>
</dbReference>
<dbReference type="NCBIfam" id="TIGR01842">
    <property type="entry name" value="type_I_sec_PrtD"/>
    <property type="match status" value="1"/>
</dbReference>
<keyword evidence="6 7" id="KW-0472">Membrane</keyword>
<evidence type="ECO:0000256" key="7">
    <source>
        <dbReference type="SAM" id="Phobius"/>
    </source>
</evidence>
<sequence length="579" mass="62192">MQETNIYPKGLAELRAMRRQSRHLFGAVFVFSIFVNLLMLAGPLYMLQVYDRVLSSRSVETLTALTLLVLGLFAMMGLLDWARGRVLARVGARFQAGLDQRVFYAMLDTAKHPHFRDKSINGMNDLTTLQMLYASPALLALFDMPWAPIFIAAIFVFHPLLGWLALASGVFLVILTLVNQRNTRENTLGAQQARATTDHFAAQIREEADTVTGLGMRGDVLRRWKSQSDDAMARSINASDATGFYASLSKSFRMFVQSAMLGLGALLTLRGELSGGAMIAGSIMLGRALAPIEMGIGQWPLIQKSRAAWRNLSELLQAAPLEPARVSLPVPEARIEAQNLSAVPPGSRTPCLRGVGFVVEPGQALGVIGQSASGKSSLARLIAGVWPVAAGHLRLGGATLDQYDADVLGQYIGYLPQNVTLFGATIAENIARMAETPDEAKVVAAAKRAGAHELILEQSDGYNTVVTPQGGALSGGQIQRIGLARALYGNPLVLILDEPNSALDAVGSASLNAAIRQMKSENKSVIIMAHRPSGIAACDTLLVLENGIAKMFGPRDDVLKAQVKNTEQIQQSLAEGGRP</sequence>
<keyword evidence="5 7" id="KW-1133">Transmembrane helix</keyword>
<dbReference type="Pfam" id="PF00664">
    <property type="entry name" value="ABC_membrane"/>
    <property type="match status" value="1"/>
</dbReference>
<keyword evidence="2 7" id="KW-0812">Transmembrane</keyword>
<dbReference type="PROSITE" id="PS00211">
    <property type="entry name" value="ABC_TRANSPORTER_1"/>
    <property type="match status" value="1"/>
</dbReference>
<dbReference type="InterPro" id="IPR027417">
    <property type="entry name" value="P-loop_NTPase"/>
</dbReference>